<dbReference type="InterPro" id="IPR017945">
    <property type="entry name" value="DHBP_synth_RibB-like_a/b_dom"/>
</dbReference>
<name>A0ABQ5YWX1_9BURK</name>
<organism evidence="2 3">
    <name type="scientific">Limnobacter litoralis</name>
    <dbReference type="NCBI Taxonomy" id="481366"/>
    <lineage>
        <taxon>Bacteria</taxon>
        <taxon>Pseudomonadati</taxon>
        <taxon>Pseudomonadota</taxon>
        <taxon>Betaproteobacteria</taxon>
        <taxon>Burkholderiales</taxon>
        <taxon>Burkholderiaceae</taxon>
        <taxon>Limnobacter</taxon>
    </lineage>
</organism>
<sequence length="218" mass="23839">MAQFFDLHPDNPQARLCKQAADIINKGGIAAIPTDSCYSLVCHLDDKQAVERLRRIRGISDKQHLALLCKDLAHLGSYAKVNNIQYRLLKAVFPGPYTFILEATREVPKRVSHPSKKSIGLRVPDHKVVQALLEHTDGPLIASSLQLGGMDEPCRTAEEAVDRVDHLVDLIVGDGRDCGAQPTTVIDWTGESPVVLRLGAGPLTGPLEPVEVDETEEL</sequence>
<evidence type="ECO:0000313" key="3">
    <source>
        <dbReference type="Proteomes" id="UP001156664"/>
    </source>
</evidence>
<proteinExistence type="predicted"/>
<dbReference type="RefSeq" id="WP_284282577.1">
    <property type="nucleotide sequence ID" value="NZ_BSOJ01000038.1"/>
</dbReference>
<dbReference type="Gene3D" id="3.90.870.10">
    <property type="entry name" value="DHBP synthase"/>
    <property type="match status" value="1"/>
</dbReference>
<gene>
    <name evidence="2" type="ORF">GCM10007875_28080</name>
</gene>
<reference evidence="3" key="1">
    <citation type="journal article" date="2019" name="Int. J. Syst. Evol. Microbiol.">
        <title>The Global Catalogue of Microorganisms (GCM) 10K type strain sequencing project: providing services to taxonomists for standard genome sequencing and annotation.</title>
        <authorList>
            <consortium name="The Broad Institute Genomics Platform"/>
            <consortium name="The Broad Institute Genome Sequencing Center for Infectious Disease"/>
            <person name="Wu L."/>
            <person name="Ma J."/>
        </authorList>
    </citation>
    <scope>NUCLEOTIDE SEQUENCE [LARGE SCALE GENOMIC DNA]</scope>
    <source>
        <strain evidence="3">NBRC 105857</strain>
    </source>
</reference>
<evidence type="ECO:0000313" key="2">
    <source>
        <dbReference type="EMBL" id="GLR27716.1"/>
    </source>
</evidence>
<feature type="domain" description="YrdC-like" evidence="1">
    <location>
        <begin position="14"/>
        <end position="201"/>
    </location>
</feature>
<comment type="caution">
    <text evidence="2">The sequence shown here is derived from an EMBL/GenBank/DDBJ whole genome shotgun (WGS) entry which is preliminary data.</text>
</comment>
<dbReference type="PANTHER" id="PTHR42828:SF3">
    <property type="entry name" value="THREONYLCARBAMOYL-AMP SYNTHASE"/>
    <property type="match status" value="1"/>
</dbReference>
<dbReference type="InterPro" id="IPR006070">
    <property type="entry name" value="Sua5-like_dom"/>
</dbReference>
<evidence type="ECO:0000259" key="1">
    <source>
        <dbReference type="PROSITE" id="PS51163"/>
    </source>
</evidence>
<accession>A0ABQ5YWX1</accession>
<dbReference type="Pfam" id="PF01300">
    <property type="entry name" value="Sua5_yciO_yrdC"/>
    <property type="match status" value="1"/>
</dbReference>
<dbReference type="PANTHER" id="PTHR42828">
    <property type="entry name" value="DHBP SYNTHASE RIBB-LIKE ALPHA/BETA DOMAIN-CONTAINING PROTEIN"/>
    <property type="match status" value="1"/>
</dbReference>
<dbReference type="EMBL" id="BSOJ01000038">
    <property type="protein sequence ID" value="GLR27716.1"/>
    <property type="molecule type" value="Genomic_DNA"/>
</dbReference>
<protein>
    <submittedName>
        <fullName evidence="2">Threonylcarbamoyl-AMP synthase</fullName>
    </submittedName>
</protein>
<keyword evidence="3" id="KW-1185">Reference proteome</keyword>
<dbReference type="PROSITE" id="PS51163">
    <property type="entry name" value="YRDC"/>
    <property type="match status" value="1"/>
</dbReference>
<dbReference type="NCBIfam" id="TIGR00057">
    <property type="entry name" value="L-threonylcarbamoyladenylate synthase"/>
    <property type="match status" value="1"/>
</dbReference>
<dbReference type="InterPro" id="IPR052532">
    <property type="entry name" value="SUA5_domain"/>
</dbReference>
<dbReference type="SUPFAM" id="SSF55821">
    <property type="entry name" value="YrdC/RibB"/>
    <property type="match status" value="1"/>
</dbReference>
<dbReference type="Proteomes" id="UP001156664">
    <property type="component" value="Unassembled WGS sequence"/>
</dbReference>